<feature type="region of interest" description="Disordered" evidence="1">
    <location>
        <begin position="1"/>
        <end position="62"/>
    </location>
</feature>
<dbReference type="OrthoDB" id="3268477at2"/>
<sequence>MAYWYNVSSGQVESDDNKSQSDDLMGPYDSQEEASNALQTARERTEKWDAEDKAWEEGRSED</sequence>
<dbReference type="Proteomes" id="UP000199077">
    <property type="component" value="Chromosome I"/>
</dbReference>
<evidence type="ECO:0000313" key="2">
    <source>
        <dbReference type="EMBL" id="SDP08862.1"/>
    </source>
</evidence>
<name>A0A1H0PUR2_9MICO</name>
<evidence type="ECO:0008006" key="4">
    <source>
        <dbReference type="Google" id="ProtNLM"/>
    </source>
</evidence>
<proteinExistence type="predicted"/>
<dbReference type="STRING" id="443156.SAMN04489867_1385"/>
<feature type="compositionally biased region" description="Polar residues" evidence="1">
    <location>
        <begin position="1"/>
        <end position="12"/>
    </location>
</feature>
<reference evidence="3" key="1">
    <citation type="submission" date="2016-10" db="EMBL/GenBank/DDBJ databases">
        <authorList>
            <person name="Varghese N."/>
            <person name="Submissions S."/>
        </authorList>
    </citation>
    <scope>NUCLEOTIDE SEQUENCE [LARGE SCALE GENOMIC DNA]</scope>
    <source>
        <strain evidence="3">DSM 22329</strain>
    </source>
</reference>
<evidence type="ECO:0000256" key="1">
    <source>
        <dbReference type="SAM" id="MobiDB-lite"/>
    </source>
</evidence>
<dbReference type="EMBL" id="LT629711">
    <property type="protein sequence ID" value="SDP08862.1"/>
    <property type="molecule type" value="Genomic_DNA"/>
</dbReference>
<keyword evidence="3" id="KW-1185">Reference proteome</keyword>
<feature type="compositionally biased region" description="Basic and acidic residues" evidence="1">
    <location>
        <begin position="41"/>
        <end position="62"/>
    </location>
</feature>
<gene>
    <name evidence="2" type="ORF">SAMN04489867_1385</name>
</gene>
<evidence type="ECO:0000313" key="3">
    <source>
        <dbReference type="Proteomes" id="UP000199077"/>
    </source>
</evidence>
<dbReference type="RefSeq" id="WP_091783289.1">
    <property type="nucleotide sequence ID" value="NZ_LT629711.1"/>
</dbReference>
<organism evidence="2 3">
    <name type="scientific">Pedococcus dokdonensis</name>
    <dbReference type="NCBI Taxonomy" id="443156"/>
    <lineage>
        <taxon>Bacteria</taxon>
        <taxon>Bacillati</taxon>
        <taxon>Actinomycetota</taxon>
        <taxon>Actinomycetes</taxon>
        <taxon>Micrococcales</taxon>
        <taxon>Intrasporangiaceae</taxon>
        <taxon>Pedococcus</taxon>
    </lineage>
</organism>
<accession>A0A1H0PUR2</accession>
<protein>
    <recommendedName>
        <fullName evidence="4">Methionine aminopeptidase</fullName>
    </recommendedName>
</protein>
<dbReference type="AlphaFoldDB" id="A0A1H0PUR2"/>